<evidence type="ECO:0000256" key="1">
    <source>
        <dbReference type="ARBA" id="ARBA00004447"/>
    </source>
</evidence>
<evidence type="ECO:0000256" key="2">
    <source>
        <dbReference type="ARBA" id="ARBA00004922"/>
    </source>
</evidence>
<evidence type="ECO:0000259" key="13">
    <source>
        <dbReference type="Pfam" id="PF00852"/>
    </source>
</evidence>
<keyword evidence="9 12" id="KW-0333">Golgi apparatus</keyword>
<dbReference type="WBParaSite" id="ACRNAN_scaffold4936.g19001.t1">
    <property type="protein sequence ID" value="ACRNAN_scaffold4936.g19001.t1"/>
    <property type="gene ID" value="ACRNAN_scaffold4936.g19001"/>
</dbReference>
<evidence type="ECO:0000256" key="11">
    <source>
        <dbReference type="ARBA" id="ARBA00023180"/>
    </source>
</evidence>
<keyword evidence="7" id="KW-0735">Signal-anchor</keyword>
<dbReference type="InterPro" id="IPR031481">
    <property type="entry name" value="Glyco_tran_10_N"/>
</dbReference>
<dbReference type="InterPro" id="IPR055270">
    <property type="entry name" value="Glyco_tran_10_C"/>
</dbReference>
<dbReference type="EC" id="2.4.1.-" evidence="12"/>
<comment type="subcellular location">
    <subcellularLocation>
        <location evidence="1 12">Golgi apparatus</location>
        <location evidence="1 12">Golgi stack membrane</location>
        <topology evidence="1 12">Single-pass type II membrane protein</topology>
    </subcellularLocation>
</comment>
<organism evidence="15 16">
    <name type="scientific">Acrobeloides nanus</name>
    <dbReference type="NCBI Taxonomy" id="290746"/>
    <lineage>
        <taxon>Eukaryota</taxon>
        <taxon>Metazoa</taxon>
        <taxon>Ecdysozoa</taxon>
        <taxon>Nematoda</taxon>
        <taxon>Chromadorea</taxon>
        <taxon>Rhabditida</taxon>
        <taxon>Tylenchina</taxon>
        <taxon>Cephalobomorpha</taxon>
        <taxon>Cephaloboidea</taxon>
        <taxon>Cephalobidae</taxon>
        <taxon>Acrobeloides</taxon>
    </lineage>
</organism>
<evidence type="ECO:0000256" key="8">
    <source>
        <dbReference type="ARBA" id="ARBA00022989"/>
    </source>
</evidence>
<sequence>MYHGMAYLMSGYSIVTRMLKILKEKTPFFISENYRRFMENVIFAGDVRVAAGIRIQDIGGYNCCGRQMRFWCDDLSKYVKVPITFENYNMSVEEGWNLMQKWIDTDTCEAISSQYQSLLPVILIWTKYYGNNFTVAQRLPSCPYQCIYTNDQNFRDHANAVVFHIRDLNVQHLPEPQLDSYKVFFNMESPPHTHLHFNELPSDYFNLSMTYRVDSDVYCPYGSMNSITIKTKENNVFTDEEVDSLISKKRLPILYLVSNCKSRSGREWYAEKLKNFINITQLGKCNNKSCDQNCEHEQIEQHYFYLAFENSICNDYVTEKFWRLKKLIIPIVLNRKIAENVVPGQYFIAVDDFKSVESLAEHLNFLMENPSKYKKYLSWYKNYEKHGEESDGQYESCFCRLCERVSTKLPNRIQNIEEWWEKKGECKIDYAKNLDKTS</sequence>
<dbReference type="GO" id="GO:0032580">
    <property type="term" value="C:Golgi cisterna membrane"/>
    <property type="evidence" value="ECO:0007669"/>
    <property type="project" value="UniProtKB-SubCell"/>
</dbReference>
<dbReference type="InterPro" id="IPR038577">
    <property type="entry name" value="GT10-like_C_sf"/>
</dbReference>
<evidence type="ECO:0000256" key="10">
    <source>
        <dbReference type="ARBA" id="ARBA00023136"/>
    </source>
</evidence>
<comment type="pathway">
    <text evidence="2">Protein modification; protein glycosylation.</text>
</comment>
<evidence type="ECO:0000256" key="6">
    <source>
        <dbReference type="ARBA" id="ARBA00022692"/>
    </source>
</evidence>
<evidence type="ECO:0000256" key="5">
    <source>
        <dbReference type="ARBA" id="ARBA00022679"/>
    </source>
</evidence>
<keyword evidence="4 12" id="KW-0328">Glycosyltransferase</keyword>
<keyword evidence="8" id="KW-1133">Transmembrane helix</keyword>
<keyword evidence="15" id="KW-1185">Reference proteome</keyword>
<dbReference type="GO" id="GO:0008417">
    <property type="term" value="F:fucosyltransferase activity"/>
    <property type="evidence" value="ECO:0007669"/>
    <property type="project" value="InterPro"/>
</dbReference>
<dbReference type="FunFam" id="3.40.50.11660:FF:000002">
    <property type="entry name" value="Alpha-(1,3)-fucosyltransferase"/>
    <property type="match status" value="1"/>
</dbReference>
<dbReference type="Pfam" id="PF00852">
    <property type="entry name" value="Glyco_transf_10"/>
    <property type="match status" value="1"/>
</dbReference>
<proteinExistence type="inferred from homology"/>
<keyword evidence="10" id="KW-0472">Membrane</keyword>
<reference evidence="16" key="1">
    <citation type="submission" date="2022-11" db="UniProtKB">
        <authorList>
            <consortium name="WormBaseParasite"/>
        </authorList>
    </citation>
    <scope>IDENTIFICATION</scope>
</reference>
<keyword evidence="5 12" id="KW-0808">Transferase</keyword>
<dbReference type="Gene3D" id="3.40.50.11660">
    <property type="entry name" value="Glycosyl transferase family 10, C-terminal domain"/>
    <property type="match status" value="1"/>
</dbReference>
<evidence type="ECO:0000313" key="16">
    <source>
        <dbReference type="WBParaSite" id="ACRNAN_scaffold4936.g19001.t1"/>
    </source>
</evidence>
<keyword evidence="11" id="KW-0325">Glycoprotein</keyword>
<evidence type="ECO:0000256" key="4">
    <source>
        <dbReference type="ARBA" id="ARBA00022676"/>
    </source>
</evidence>
<evidence type="ECO:0000256" key="9">
    <source>
        <dbReference type="ARBA" id="ARBA00023034"/>
    </source>
</evidence>
<dbReference type="AlphaFoldDB" id="A0A914E239"/>
<evidence type="ECO:0000256" key="3">
    <source>
        <dbReference type="ARBA" id="ARBA00008919"/>
    </source>
</evidence>
<dbReference type="Proteomes" id="UP000887540">
    <property type="component" value="Unplaced"/>
</dbReference>
<dbReference type="PANTHER" id="PTHR48438">
    <property type="entry name" value="ALPHA-(1,3)-FUCOSYLTRANSFERASE C-RELATED"/>
    <property type="match status" value="1"/>
</dbReference>
<evidence type="ECO:0000256" key="12">
    <source>
        <dbReference type="RuleBase" id="RU003832"/>
    </source>
</evidence>
<name>A0A914E239_9BILA</name>
<evidence type="ECO:0000259" key="14">
    <source>
        <dbReference type="Pfam" id="PF17039"/>
    </source>
</evidence>
<accession>A0A914E239</accession>
<dbReference type="InterPro" id="IPR001503">
    <property type="entry name" value="Glyco_trans_10"/>
</dbReference>
<dbReference type="Pfam" id="PF17039">
    <property type="entry name" value="Glyco_tran_10_N"/>
    <property type="match status" value="1"/>
</dbReference>
<evidence type="ECO:0000313" key="15">
    <source>
        <dbReference type="Proteomes" id="UP000887540"/>
    </source>
</evidence>
<feature type="domain" description="Fucosyltransferase N-terminal" evidence="14">
    <location>
        <begin position="120"/>
        <end position="222"/>
    </location>
</feature>
<evidence type="ECO:0000256" key="7">
    <source>
        <dbReference type="ARBA" id="ARBA00022968"/>
    </source>
</evidence>
<feature type="domain" description="Fucosyltransferase C-terminal" evidence="13">
    <location>
        <begin position="247"/>
        <end position="419"/>
    </location>
</feature>
<protein>
    <recommendedName>
        <fullName evidence="12">Fucosyltransferase</fullName>
        <ecNumber evidence="12">2.4.1.-</ecNumber>
    </recommendedName>
</protein>
<comment type="similarity">
    <text evidence="3 12">Belongs to the glycosyltransferase 10 family.</text>
</comment>
<keyword evidence="6 12" id="KW-0812">Transmembrane</keyword>
<dbReference type="PANTHER" id="PTHR48438:SF1">
    <property type="entry name" value="ALPHA-(1,3)-FUCOSYLTRANSFERASE C-RELATED"/>
    <property type="match status" value="1"/>
</dbReference>
<dbReference type="SUPFAM" id="SSF53756">
    <property type="entry name" value="UDP-Glycosyltransferase/glycogen phosphorylase"/>
    <property type="match status" value="1"/>
</dbReference>